<organism evidence="2 3">
    <name type="scientific">Zophobas morio</name>
    <dbReference type="NCBI Taxonomy" id="2755281"/>
    <lineage>
        <taxon>Eukaryota</taxon>
        <taxon>Metazoa</taxon>
        <taxon>Ecdysozoa</taxon>
        <taxon>Arthropoda</taxon>
        <taxon>Hexapoda</taxon>
        <taxon>Insecta</taxon>
        <taxon>Pterygota</taxon>
        <taxon>Neoptera</taxon>
        <taxon>Endopterygota</taxon>
        <taxon>Coleoptera</taxon>
        <taxon>Polyphaga</taxon>
        <taxon>Cucujiformia</taxon>
        <taxon>Tenebrionidae</taxon>
        <taxon>Zophobas</taxon>
    </lineage>
</organism>
<accession>A0AA38M3P3</accession>
<feature type="region of interest" description="Disordered" evidence="1">
    <location>
        <begin position="23"/>
        <end position="67"/>
    </location>
</feature>
<dbReference type="AlphaFoldDB" id="A0AA38M3P3"/>
<feature type="compositionally biased region" description="Basic and acidic residues" evidence="1">
    <location>
        <begin position="32"/>
        <end position="54"/>
    </location>
</feature>
<evidence type="ECO:0000313" key="3">
    <source>
        <dbReference type="Proteomes" id="UP001168821"/>
    </source>
</evidence>
<dbReference type="EMBL" id="JALNTZ010000008">
    <property type="protein sequence ID" value="KAJ3642231.1"/>
    <property type="molecule type" value="Genomic_DNA"/>
</dbReference>
<name>A0AA38M3P3_9CUCU</name>
<proteinExistence type="predicted"/>
<protein>
    <submittedName>
        <fullName evidence="2">Uncharacterized protein</fullName>
    </submittedName>
</protein>
<comment type="caution">
    <text evidence="2">The sequence shown here is derived from an EMBL/GenBank/DDBJ whole genome shotgun (WGS) entry which is preliminary data.</text>
</comment>
<dbReference type="Proteomes" id="UP001168821">
    <property type="component" value="Unassembled WGS sequence"/>
</dbReference>
<evidence type="ECO:0000256" key="1">
    <source>
        <dbReference type="SAM" id="MobiDB-lite"/>
    </source>
</evidence>
<evidence type="ECO:0000313" key="2">
    <source>
        <dbReference type="EMBL" id="KAJ3642231.1"/>
    </source>
</evidence>
<reference evidence="2" key="1">
    <citation type="journal article" date="2023" name="G3 (Bethesda)">
        <title>Whole genome assemblies of Zophobas morio and Tenebrio molitor.</title>
        <authorList>
            <person name="Kaur S."/>
            <person name="Stinson S.A."/>
            <person name="diCenzo G.C."/>
        </authorList>
    </citation>
    <scope>NUCLEOTIDE SEQUENCE</scope>
    <source>
        <strain evidence="2">QUZm001</strain>
    </source>
</reference>
<gene>
    <name evidence="2" type="ORF">Zmor_025034</name>
</gene>
<keyword evidence="3" id="KW-1185">Reference proteome</keyword>
<sequence length="95" mass="10947">MIAENQRNINVLSLRTGRIGKAENPLRPAISIRRERREGLPRDESSSNPRRNDSQSKNFKKRDNAPTRPDVLELVACHDNSLFTYFLATRVMLAR</sequence>